<proteinExistence type="predicted"/>
<evidence type="ECO:0000313" key="1">
    <source>
        <dbReference type="EMBL" id="PIV71341.1"/>
    </source>
</evidence>
<dbReference type="AlphaFoldDB" id="A0A2M7EL86"/>
<accession>A0A2M7EL86</accession>
<dbReference type="Proteomes" id="UP000228762">
    <property type="component" value="Unassembled WGS sequence"/>
</dbReference>
<comment type="caution">
    <text evidence="1">The sequence shown here is derived from an EMBL/GenBank/DDBJ whole genome shotgun (WGS) entry which is preliminary data.</text>
</comment>
<dbReference type="EMBL" id="PFEV01000002">
    <property type="protein sequence ID" value="PIV71341.1"/>
    <property type="molecule type" value="Genomic_DNA"/>
</dbReference>
<protein>
    <submittedName>
        <fullName evidence="1">Uncharacterized protein</fullName>
    </submittedName>
</protein>
<organism evidence="1 2">
    <name type="scientific">Candidatus Roizmanbacteria bacterium CG17_big_fil_post_rev_8_21_14_2_50_39_7</name>
    <dbReference type="NCBI Taxonomy" id="1974858"/>
    <lineage>
        <taxon>Bacteria</taxon>
        <taxon>Candidatus Roizmaniibacteriota</taxon>
    </lineage>
</organism>
<sequence length="101" mass="11268">MLTKGDLSAIQKMLDATLDSKLDSKLDLKLAGIKSDIGILKTDLKKLSDKLDTNTKELTDLILAGFSTHERERMIQATLESLSKLSYPKDKFEMVVVDNPE</sequence>
<evidence type="ECO:0000313" key="2">
    <source>
        <dbReference type="Proteomes" id="UP000228762"/>
    </source>
</evidence>
<reference evidence="2" key="1">
    <citation type="submission" date="2017-09" db="EMBL/GenBank/DDBJ databases">
        <title>Depth-based differentiation of microbial function through sediment-hosted aquifers and enrichment of novel symbionts in the deep terrestrial subsurface.</title>
        <authorList>
            <person name="Probst A.J."/>
            <person name="Ladd B."/>
            <person name="Jarett J.K."/>
            <person name="Geller-Mcgrath D.E."/>
            <person name="Sieber C.M.K."/>
            <person name="Emerson J.B."/>
            <person name="Anantharaman K."/>
            <person name="Thomas B.C."/>
            <person name="Malmstrom R."/>
            <person name="Stieglmeier M."/>
            <person name="Klingl A."/>
            <person name="Woyke T."/>
            <person name="Ryan C.M."/>
            <person name="Banfield J.F."/>
        </authorList>
    </citation>
    <scope>NUCLEOTIDE SEQUENCE [LARGE SCALE GENOMIC DNA]</scope>
</reference>
<gene>
    <name evidence="1" type="ORF">COW57_00040</name>
</gene>
<name>A0A2M7EL86_9BACT</name>